<comment type="caution">
    <text evidence="1">The sequence shown here is derived from an EMBL/GenBank/DDBJ whole genome shotgun (WGS) entry which is preliminary data.</text>
</comment>
<dbReference type="AlphaFoldDB" id="A0A8S9K111"/>
<sequence>MEEEQDEGDRFRVVEKEWRRVVKARGEGQTSLASVHLLSRLDCCDSGRPGTLSLKQPPLQVSPVDIRFTDLTKFVEIPVGPAPLPLELFRSSTVRLSVFDVEASQLHQKLDGVGVKPNVAEFLCTVKYKPLKPPMDGTTFPAPNVQGSFSENSGVLKYCVEMCISDAIESVSCV</sequence>
<dbReference type="EMBL" id="QGKY02000190">
    <property type="protein sequence ID" value="KAF2587789.1"/>
    <property type="molecule type" value="Genomic_DNA"/>
</dbReference>
<reference evidence="1" key="1">
    <citation type="submission" date="2019-12" db="EMBL/GenBank/DDBJ databases">
        <title>Genome sequencing and annotation of Brassica cretica.</title>
        <authorList>
            <person name="Studholme D.J."/>
            <person name="Sarris P.F."/>
        </authorList>
    </citation>
    <scope>NUCLEOTIDE SEQUENCE</scope>
    <source>
        <strain evidence="1">PFS-102/07</strain>
        <tissue evidence="1">Leaf</tissue>
    </source>
</reference>
<name>A0A8S9K111_BRACR</name>
<proteinExistence type="predicted"/>
<gene>
    <name evidence="1" type="ORF">F2Q70_00040557</name>
</gene>
<evidence type="ECO:0000313" key="1">
    <source>
        <dbReference type="EMBL" id="KAF2587789.1"/>
    </source>
</evidence>
<protein>
    <submittedName>
        <fullName evidence="1">Uncharacterized protein</fullName>
    </submittedName>
</protein>
<accession>A0A8S9K111</accession>
<organism evidence="1">
    <name type="scientific">Brassica cretica</name>
    <name type="common">Mustard</name>
    <dbReference type="NCBI Taxonomy" id="69181"/>
    <lineage>
        <taxon>Eukaryota</taxon>
        <taxon>Viridiplantae</taxon>
        <taxon>Streptophyta</taxon>
        <taxon>Embryophyta</taxon>
        <taxon>Tracheophyta</taxon>
        <taxon>Spermatophyta</taxon>
        <taxon>Magnoliopsida</taxon>
        <taxon>eudicotyledons</taxon>
        <taxon>Gunneridae</taxon>
        <taxon>Pentapetalae</taxon>
        <taxon>rosids</taxon>
        <taxon>malvids</taxon>
        <taxon>Brassicales</taxon>
        <taxon>Brassicaceae</taxon>
        <taxon>Brassiceae</taxon>
        <taxon>Brassica</taxon>
    </lineage>
</organism>